<evidence type="ECO:0000313" key="4">
    <source>
        <dbReference type="Proteomes" id="UP000596117"/>
    </source>
</evidence>
<evidence type="ECO:0000313" key="2">
    <source>
        <dbReference type="EMBL" id="QQB88414.1"/>
    </source>
</evidence>
<reference evidence="2 4" key="2">
    <citation type="submission" date="2020-12" db="EMBL/GenBank/DDBJ databases">
        <title>FDA dAtabase for Regulatory Grade micrObial Sequences (FDA-ARGOS): Supporting development and validation of Infectious Disease Dx tests.</title>
        <authorList>
            <person name="Kerrigan L."/>
            <person name="Long C."/>
            <person name="Tallon L."/>
            <person name="Sadzewicz L."/>
            <person name="Zhao X."/>
            <person name="Boylan J."/>
            <person name="Ott S."/>
            <person name="Bowen H."/>
            <person name="Vavikolanu K."/>
            <person name="Mehta A."/>
            <person name="Aluvathingal J."/>
            <person name="Nadendla S."/>
            <person name="Yan Y."/>
            <person name="Sichtig H."/>
        </authorList>
    </citation>
    <scope>NUCLEOTIDE SEQUENCE [LARGE SCALE GENOMIC DNA]</scope>
    <source>
        <strain evidence="2 4">FDAARGOS_1026</strain>
    </source>
</reference>
<sequence>MLSNGMTDWIEVYRPVLGEEIAGLVWMPITADTPKLASELQMASYSFSGAAFVRFTNQDAINLSWRQVEDRFVLATAQDAAWGAHSLDRIQAAGDLWIGLIGSTLRSVELFTLPDDEHRRVVVVKHRTTNGSFWVGTGGKDFVGDQDDLWVGVDRDPSNYSELVSLGVAEPEAR</sequence>
<dbReference type="Proteomes" id="UP000596117">
    <property type="component" value="Chromosome"/>
</dbReference>
<proteinExistence type="predicted"/>
<accession>A0A410NWH5</accession>
<evidence type="ECO:0000313" key="3">
    <source>
        <dbReference type="Proteomes" id="UP000287388"/>
    </source>
</evidence>
<dbReference type="Proteomes" id="UP000287388">
    <property type="component" value="Chromosome"/>
</dbReference>
<reference evidence="1 3" key="1">
    <citation type="submission" date="2019-01" db="EMBL/GenBank/DDBJ databases">
        <title>Brevundimonas diminuta Genome sequencing and assembly.</title>
        <authorList>
            <person name="Chen H."/>
        </authorList>
    </citation>
    <scope>NUCLEOTIDE SEQUENCE [LARGE SCALE GENOMIC DNA]</scope>
    <source>
        <strain evidence="1">ATCC</strain>
        <strain evidence="3">ATCC(B) 19146</strain>
    </source>
</reference>
<gene>
    <name evidence="1" type="ORF">EQG53_07460</name>
    <name evidence="2" type="ORF">I6H83_14975</name>
</gene>
<dbReference type="AlphaFoldDB" id="A0A410NWH5"/>
<organism evidence="1 3">
    <name type="scientific">Brevundimonas diminuta</name>
    <name type="common">Pseudomonas diminuta</name>
    <dbReference type="NCBI Taxonomy" id="293"/>
    <lineage>
        <taxon>Bacteria</taxon>
        <taxon>Pseudomonadati</taxon>
        <taxon>Pseudomonadota</taxon>
        <taxon>Alphaproteobacteria</taxon>
        <taxon>Caulobacterales</taxon>
        <taxon>Caulobacteraceae</taxon>
        <taxon>Brevundimonas</taxon>
    </lineage>
</organism>
<dbReference type="KEGG" id="bdm:EQG53_07460"/>
<dbReference type="EMBL" id="CP066026">
    <property type="protein sequence ID" value="QQB88414.1"/>
    <property type="molecule type" value="Genomic_DNA"/>
</dbReference>
<evidence type="ECO:0000313" key="1">
    <source>
        <dbReference type="EMBL" id="QAT14213.1"/>
    </source>
</evidence>
<dbReference type="EMBL" id="CP035093">
    <property type="protein sequence ID" value="QAT14213.1"/>
    <property type="molecule type" value="Genomic_DNA"/>
</dbReference>
<keyword evidence="4" id="KW-1185">Reference proteome</keyword>
<name>A0A410NWH5_BREDI</name>
<protein>
    <submittedName>
        <fullName evidence="1">Uncharacterized protein</fullName>
    </submittedName>
</protein>
<dbReference type="RefSeq" id="WP_128719603.1">
    <property type="nucleotide sequence ID" value="NZ_BJNC01000003.1"/>
</dbReference>